<evidence type="ECO:0000313" key="3">
    <source>
        <dbReference type="Proteomes" id="UP000298663"/>
    </source>
</evidence>
<evidence type="ECO:0000256" key="1">
    <source>
        <dbReference type="SAM" id="SignalP"/>
    </source>
</evidence>
<protein>
    <submittedName>
        <fullName evidence="2">Uncharacterized protein</fullName>
    </submittedName>
</protein>
<evidence type="ECO:0000313" key="2">
    <source>
        <dbReference type="EMBL" id="TKR76239.1"/>
    </source>
</evidence>
<reference evidence="2 3" key="2">
    <citation type="journal article" date="2019" name="G3 (Bethesda)">
        <title>Hybrid Assembly of the Genome of the Entomopathogenic Nematode Steinernema carpocapsae Identifies the X-Chromosome.</title>
        <authorList>
            <person name="Serra L."/>
            <person name="Macchietto M."/>
            <person name="Macias-Munoz A."/>
            <person name="McGill C.J."/>
            <person name="Rodriguez I.M."/>
            <person name="Rodriguez B."/>
            <person name="Murad R."/>
            <person name="Mortazavi A."/>
        </authorList>
    </citation>
    <scope>NUCLEOTIDE SEQUENCE [LARGE SCALE GENOMIC DNA]</scope>
    <source>
        <strain evidence="2 3">ALL</strain>
    </source>
</reference>
<keyword evidence="3" id="KW-1185">Reference proteome</keyword>
<reference evidence="2 3" key="1">
    <citation type="journal article" date="2015" name="Genome Biol.">
        <title>Comparative genomics of Steinernema reveals deeply conserved gene regulatory networks.</title>
        <authorList>
            <person name="Dillman A.R."/>
            <person name="Macchietto M."/>
            <person name="Porter C.F."/>
            <person name="Rogers A."/>
            <person name="Williams B."/>
            <person name="Antoshechkin I."/>
            <person name="Lee M.M."/>
            <person name="Goodwin Z."/>
            <person name="Lu X."/>
            <person name="Lewis E.E."/>
            <person name="Goodrich-Blair H."/>
            <person name="Stock S.P."/>
            <person name="Adams B.J."/>
            <person name="Sternberg P.W."/>
            <person name="Mortazavi A."/>
        </authorList>
    </citation>
    <scope>NUCLEOTIDE SEQUENCE [LARGE SCALE GENOMIC DNA]</scope>
    <source>
        <strain evidence="2 3">ALL</strain>
    </source>
</reference>
<keyword evidence="1" id="KW-0732">Signal</keyword>
<feature type="signal peptide" evidence="1">
    <location>
        <begin position="1"/>
        <end position="24"/>
    </location>
</feature>
<feature type="chain" id="PRO_5020435898" evidence="1">
    <location>
        <begin position="25"/>
        <end position="267"/>
    </location>
</feature>
<sequence>MKPLRDFKALLFAFAAVFINGLHAVRNCTEYDMKDMLIVTTIGDRVVYLDPLLHWGPGKFGHLIPLDLAFFNHYGGINVHDELLYASRIFPYFTSKLIILHRSIDQKWRGYQVDFGASKRVDNSDPYKPKPSYFGFLELGQGTSETNWGDVMKNAVWWTYYGAVTTDTHGWVIEKNQVKGIENNDEKKEELLASNYGLNDSTPRHKGYIFWSDRYQVFREECVKWQLRRAKYTYYCYHFINWEGNACFFARGYGNRDVLVIHRSHGE</sequence>
<dbReference type="EMBL" id="AZBU02000005">
    <property type="protein sequence ID" value="TKR76239.1"/>
    <property type="molecule type" value="Genomic_DNA"/>
</dbReference>
<organism evidence="2 3">
    <name type="scientific">Steinernema carpocapsae</name>
    <name type="common">Entomopathogenic nematode</name>
    <dbReference type="NCBI Taxonomy" id="34508"/>
    <lineage>
        <taxon>Eukaryota</taxon>
        <taxon>Metazoa</taxon>
        <taxon>Ecdysozoa</taxon>
        <taxon>Nematoda</taxon>
        <taxon>Chromadorea</taxon>
        <taxon>Rhabditida</taxon>
        <taxon>Tylenchina</taxon>
        <taxon>Panagrolaimomorpha</taxon>
        <taxon>Strongyloidoidea</taxon>
        <taxon>Steinernematidae</taxon>
        <taxon>Steinernema</taxon>
    </lineage>
</organism>
<gene>
    <name evidence="2" type="ORF">L596_017404</name>
</gene>
<proteinExistence type="predicted"/>
<dbReference type="AlphaFoldDB" id="A0A4U5N1K7"/>
<name>A0A4U5N1K7_STECR</name>
<accession>A0A4U5N1K7</accession>
<comment type="caution">
    <text evidence="2">The sequence shown here is derived from an EMBL/GenBank/DDBJ whole genome shotgun (WGS) entry which is preliminary data.</text>
</comment>
<dbReference type="Proteomes" id="UP000298663">
    <property type="component" value="Unassembled WGS sequence"/>
</dbReference>